<dbReference type="Proteomes" id="UP000025238">
    <property type="component" value="Plasmid pLIB119"/>
</dbReference>
<evidence type="ECO:0000313" key="1">
    <source>
        <dbReference type="EMBL" id="AHY45274.1"/>
    </source>
</evidence>
<protein>
    <submittedName>
        <fullName evidence="1">Uncharacterized protein</fullName>
    </submittedName>
</protein>
<organism evidence="1 2">
    <name type="scientific">Stutzerimonas stutzeri</name>
    <name type="common">Pseudomonas stutzeri</name>
    <dbReference type="NCBI Taxonomy" id="316"/>
    <lineage>
        <taxon>Bacteria</taxon>
        <taxon>Pseudomonadati</taxon>
        <taxon>Pseudomonadota</taxon>
        <taxon>Gammaproteobacteria</taxon>
        <taxon>Pseudomonadales</taxon>
        <taxon>Pseudomonadaceae</taxon>
        <taxon>Stutzerimonas</taxon>
    </lineage>
</organism>
<geneLocation type="plasmid" evidence="1 2">
    <name>pLIB119</name>
</geneLocation>
<evidence type="ECO:0000313" key="2">
    <source>
        <dbReference type="Proteomes" id="UP000025238"/>
    </source>
</evidence>
<keyword evidence="1" id="KW-0614">Plasmid</keyword>
<sequence length="72" mass="8174">MALHQISCYEECGRTVEVDLPYVNLDKSQLDAINTGEGFPLKDYNMPAGVPFKEDRDDEDYRVVCPWCGSDN</sequence>
<gene>
    <name evidence="1" type="ORF">UIB01_22850</name>
</gene>
<dbReference type="PATRIC" id="fig|316.97.peg.4578"/>
<proteinExistence type="predicted"/>
<name>A0A023WZN8_STUST</name>
<dbReference type="KEGG" id="pstu:UIB01_22850"/>
<reference evidence="1 2" key="1">
    <citation type="submission" date="2014-03" db="EMBL/GenBank/DDBJ databases">
        <title>Complete genome sequence of Pseudomonas stutzeri 19SMN4.</title>
        <authorList>
            <person name="Brunet-Galmes I."/>
            <person name="Nogales B."/>
            <person name="Busquets A."/>
            <person name="Pena A."/>
            <person name="Gomila M."/>
            <person name="Garcia-Valdes E."/>
            <person name="Lalucat J."/>
            <person name="Bennasar A."/>
            <person name="Bosch R."/>
        </authorList>
    </citation>
    <scope>NUCLEOTIDE SEQUENCE [LARGE SCALE GENOMIC DNA]</scope>
    <source>
        <strain evidence="1 2">19SMN4</strain>
        <plasmid evidence="2">Plasmid pLIB119</plasmid>
    </source>
</reference>
<dbReference type="EMBL" id="CP007510">
    <property type="protein sequence ID" value="AHY45274.1"/>
    <property type="molecule type" value="Genomic_DNA"/>
</dbReference>
<accession>A0A023WZN8</accession>
<dbReference type="AlphaFoldDB" id="A0A023WZN8"/>